<dbReference type="EMBL" id="KQ086063">
    <property type="protein sequence ID" value="KLO09195.1"/>
    <property type="molecule type" value="Genomic_DNA"/>
</dbReference>
<gene>
    <name evidence="1" type="ORF">SCHPADRAFT_576805</name>
</gene>
<dbReference type="InParanoid" id="A0A0H2RBH3"/>
<organism evidence="1 2">
    <name type="scientific">Schizopora paradoxa</name>
    <dbReference type="NCBI Taxonomy" id="27342"/>
    <lineage>
        <taxon>Eukaryota</taxon>
        <taxon>Fungi</taxon>
        <taxon>Dikarya</taxon>
        <taxon>Basidiomycota</taxon>
        <taxon>Agaricomycotina</taxon>
        <taxon>Agaricomycetes</taxon>
        <taxon>Hymenochaetales</taxon>
        <taxon>Schizoporaceae</taxon>
        <taxon>Schizopora</taxon>
    </lineage>
</organism>
<proteinExistence type="predicted"/>
<dbReference type="AlphaFoldDB" id="A0A0H2RBH3"/>
<reference evidence="1 2" key="1">
    <citation type="submission" date="2015-04" db="EMBL/GenBank/DDBJ databases">
        <title>Complete genome sequence of Schizopora paradoxa KUC8140, a cosmopolitan wood degrader in East Asia.</title>
        <authorList>
            <consortium name="DOE Joint Genome Institute"/>
            <person name="Min B."/>
            <person name="Park H."/>
            <person name="Jang Y."/>
            <person name="Kim J.-J."/>
            <person name="Kim K.H."/>
            <person name="Pangilinan J."/>
            <person name="Lipzen A."/>
            <person name="Riley R."/>
            <person name="Grigoriev I.V."/>
            <person name="Spatafora J.W."/>
            <person name="Choi I.-G."/>
        </authorList>
    </citation>
    <scope>NUCLEOTIDE SEQUENCE [LARGE SCALE GENOMIC DNA]</scope>
    <source>
        <strain evidence="1 2">KUC8140</strain>
    </source>
</reference>
<protein>
    <submittedName>
        <fullName evidence="1">Uncharacterized protein</fullName>
    </submittedName>
</protein>
<evidence type="ECO:0000313" key="1">
    <source>
        <dbReference type="EMBL" id="KLO09195.1"/>
    </source>
</evidence>
<keyword evidence="2" id="KW-1185">Reference proteome</keyword>
<evidence type="ECO:0000313" key="2">
    <source>
        <dbReference type="Proteomes" id="UP000053477"/>
    </source>
</evidence>
<accession>A0A0H2RBH3</accession>
<sequence>MTSITEAPLQQELCQCQIRALQVRQYAPDPPAEMKGKLAYGYLVEHPMVEIALRKVLGDVKVDFQRKVGAFKTVCRAKVKPRLWPGGFKFELRADIPEYEYVEDSLRGFLILVASQDTKLMPPKEELAKLEAYLETDAKPQWCEVL</sequence>
<name>A0A0H2RBH3_9AGAM</name>
<dbReference type="Proteomes" id="UP000053477">
    <property type="component" value="Unassembled WGS sequence"/>
</dbReference>